<evidence type="ECO:0000313" key="4">
    <source>
        <dbReference type="EMBL" id="MWJ27650.1"/>
    </source>
</evidence>
<dbReference type="Proteomes" id="UP000437638">
    <property type="component" value="Unassembled WGS sequence"/>
</dbReference>
<dbReference type="AlphaFoldDB" id="A0A7X3GZA5"/>
<dbReference type="SFLD" id="SFLDS00003">
    <property type="entry name" value="Haloacid_Dehalogenase"/>
    <property type="match status" value="1"/>
</dbReference>
<dbReference type="Pfam" id="PF08282">
    <property type="entry name" value="Hydrolase_3"/>
    <property type="match status" value="1"/>
</dbReference>
<dbReference type="PANTHER" id="PTHR10000">
    <property type="entry name" value="PHOSPHOSERINE PHOSPHATASE"/>
    <property type="match status" value="1"/>
</dbReference>
<dbReference type="InterPro" id="IPR036412">
    <property type="entry name" value="HAD-like_sf"/>
</dbReference>
<dbReference type="SUPFAM" id="SSF56784">
    <property type="entry name" value="HAD-like"/>
    <property type="match status" value="1"/>
</dbReference>
<evidence type="ECO:0000256" key="1">
    <source>
        <dbReference type="ARBA" id="ARBA00022723"/>
    </source>
</evidence>
<dbReference type="Gene3D" id="3.40.50.1000">
    <property type="entry name" value="HAD superfamily/HAD-like"/>
    <property type="match status" value="1"/>
</dbReference>
<comment type="caution">
    <text evidence="4">The sequence shown here is derived from an EMBL/GenBank/DDBJ whole genome shotgun (WGS) entry which is preliminary data.</text>
</comment>
<dbReference type="GO" id="GO:0051479">
    <property type="term" value="P:mannosylglycerate biosynthetic process"/>
    <property type="evidence" value="ECO:0007669"/>
    <property type="project" value="InterPro"/>
</dbReference>
<evidence type="ECO:0000313" key="5">
    <source>
        <dbReference type="Proteomes" id="UP000437638"/>
    </source>
</evidence>
<keyword evidence="1" id="KW-0479">Metal-binding</keyword>
<gene>
    <name evidence="4" type="ORF">GPM19_05415</name>
</gene>
<keyword evidence="5" id="KW-1185">Reference proteome</keyword>
<dbReference type="GO" id="GO:0000287">
    <property type="term" value="F:magnesium ion binding"/>
    <property type="evidence" value="ECO:0007669"/>
    <property type="project" value="UniProtKB-ARBA"/>
</dbReference>
<dbReference type="InterPro" id="IPR006381">
    <property type="entry name" value="HAD-SF-IIB-MPGP"/>
</dbReference>
<evidence type="ECO:0000256" key="2">
    <source>
        <dbReference type="ARBA" id="ARBA00022801"/>
    </source>
</evidence>
<proteinExistence type="predicted"/>
<dbReference type="SFLD" id="SFLDG01140">
    <property type="entry name" value="C2.B:_Phosphomannomutase_and_P"/>
    <property type="match status" value="1"/>
</dbReference>
<dbReference type="Gene3D" id="3.30.980.20">
    <property type="entry name" value="Putative mannosyl-3-phosphoglycerate phosphatase, domain 2"/>
    <property type="match status" value="1"/>
</dbReference>
<accession>A0A7X3GZA5</accession>
<dbReference type="NCBIfam" id="TIGR01484">
    <property type="entry name" value="HAD-SF-IIB"/>
    <property type="match status" value="1"/>
</dbReference>
<dbReference type="EMBL" id="WTKP01000003">
    <property type="protein sequence ID" value="MWJ27650.1"/>
    <property type="molecule type" value="Genomic_DNA"/>
</dbReference>
<protein>
    <submittedName>
        <fullName evidence="4">HAD-IIB family hydrolase</fullName>
    </submittedName>
</protein>
<keyword evidence="3" id="KW-0460">Magnesium</keyword>
<sequence>MNTGLSRLSSPATSGEALALQPRLVLTDLDGSLLDHHSYDASPAKPWLTRLRQLGIPVIPVTSKTRAEVSPLREALGLTDSPFIAENGAVIGLPQAWCHARLDRPGNGTDGLVIKHVSVDVGLIRARLNVWRERLGVSFTCMSELTLEELKSLTGLDNDGVRLARLREGSEPLIWQDSDTALESFRAALEGDGLRLLRGGRFWHVIGLSADKGSAVEWLIQRFTSLRGRQPLSMGLGDGPNDISMLEMVDQAVVIRGCHDLPVEPRTAALYRTQASGPVGWAEGVNYWWGGGDGGLADSGAVSA</sequence>
<evidence type="ECO:0000256" key="3">
    <source>
        <dbReference type="ARBA" id="ARBA00022842"/>
    </source>
</evidence>
<dbReference type="InterPro" id="IPR023214">
    <property type="entry name" value="HAD_sf"/>
</dbReference>
<dbReference type="GO" id="GO:0050531">
    <property type="term" value="F:mannosyl-3-phosphoglycerate phosphatase activity"/>
    <property type="evidence" value="ECO:0007669"/>
    <property type="project" value="InterPro"/>
</dbReference>
<dbReference type="RefSeq" id="WP_160417856.1">
    <property type="nucleotide sequence ID" value="NZ_WTKP01000003.1"/>
</dbReference>
<dbReference type="GO" id="GO:0005829">
    <property type="term" value="C:cytosol"/>
    <property type="evidence" value="ECO:0007669"/>
    <property type="project" value="TreeGrafter"/>
</dbReference>
<dbReference type="SFLD" id="SFLDG01142">
    <property type="entry name" value="C2.B.2:_Mannosyl-3-phosphoglyc"/>
    <property type="match status" value="1"/>
</dbReference>
<keyword evidence="2 4" id="KW-0378">Hydrolase</keyword>
<name>A0A7X3GZA5_9GAMM</name>
<dbReference type="InterPro" id="IPR006379">
    <property type="entry name" value="HAD-SF_hydro_IIB"/>
</dbReference>
<reference evidence="4 5" key="1">
    <citation type="submission" date="2019-12" db="EMBL/GenBank/DDBJ databases">
        <title>Halomonas rutogse sp. nov. isolated from two lakes on Tibetan Plateau.</title>
        <authorList>
            <person name="Gao P."/>
        </authorList>
    </citation>
    <scope>NUCLEOTIDE SEQUENCE [LARGE SCALE GENOMIC DNA]</scope>
    <source>
        <strain evidence="4 5">ZH2S</strain>
    </source>
</reference>
<dbReference type="PANTHER" id="PTHR10000:SF8">
    <property type="entry name" value="HAD SUPERFAMILY HYDROLASE-LIKE, TYPE 3"/>
    <property type="match status" value="1"/>
</dbReference>
<dbReference type="NCBIfam" id="TIGR01486">
    <property type="entry name" value="HAD-SF-IIB-MPGP"/>
    <property type="match status" value="1"/>
</dbReference>
<organism evidence="4 5">
    <name type="scientific">Vreelandella zhuhanensis</name>
    <dbReference type="NCBI Taxonomy" id="2684210"/>
    <lineage>
        <taxon>Bacteria</taxon>
        <taxon>Pseudomonadati</taxon>
        <taxon>Pseudomonadota</taxon>
        <taxon>Gammaproteobacteria</taxon>
        <taxon>Oceanospirillales</taxon>
        <taxon>Halomonadaceae</taxon>
        <taxon>Vreelandella</taxon>
    </lineage>
</organism>